<reference evidence="1" key="1">
    <citation type="submission" date="2022-04" db="EMBL/GenBank/DDBJ databases">
        <title>Chromosome-scale genome assembly of Holotrichia oblita Faldermann.</title>
        <authorList>
            <person name="Rongchong L."/>
        </authorList>
    </citation>
    <scope>NUCLEOTIDE SEQUENCE</scope>
    <source>
        <strain evidence="1">81SQS9</strain>
    </source>
</reference>
<evidence type="ECO:0000313" key="2">
    <source>
        <dbReference type="Proteomes" id="UP001056778"/>
    </source>
</evidence>
<comment type="caution">
    <text evidence="1">The sequence shown here is derived from an EMBL/GenBank/DDBJ whole genome shotgun (WGS) entry which is preliminary data.</text>
</comment>
<name>A0ACB9TCA2_HOLOL</name>
<dbReference type="Proteomes" id="UP001056778">
    <property type="component" value="Chromosome 3"/>
</dbReference>
<protein>
    <submittedName>
        <fullName evidence="1">Exostosin heparan sulfate glycosyltransferase -related</fullName>
    </submittedName>
</protein>
<evidence type="ECO:0000313" key="1">
    <source>
        <dbReference type="EMBL" id="KAI4464431.1"/>
    </source>
</evidence>
<keyword evidence="2" id="KW-1185">Reference proteome</keyword>
<sequence>MGTSNEVNVRKYCRYMKIQRIIIVVVLVLFLVPWITHYYLSTVERNSIHITHSAHSHADLPEDLSPIRGGDLQTRIEELLRIKGSVSSELREMEHKRQRLLSEIQLYTKNIEQLKIELSHQQTELTRLKISVEQAQVAQREALEQNTPELALPKRFVPNQLPPVLPALSWQLAKNCRMFSCFDHSRCSITSGFPVYLYDPDEYPVMHYGWDIDGFLKTTLKQALGYNAHFTNNPREACRAILVQSSFTYNLFRPEFDMIVSPVLGPPGGDVWQECPSMVPARRKYLLTFQGEMKKIPQKDSTYYSTAENVHNTKNTEYTELDRFIVQHLKSLAVGTTNDKFLFEFECIPASDDSTNSGDLDWGLCGTDSSRKSVLKESTFTLIFAPRAPKLLTTSLLQARVYEALRAGAIPVILGGDQIQLAYNEVIQWKRVCIFLPRARVTELHFLLRTIPDNDIILMRRQGRMIWERYLASVQSTLDTVIAVLRERLNIPPLPVETVSAISVFNDTFQPIQTIITLDTEPEESLGPLEPPYNSPAFKRNFSLFLTQSHEIWNDYGDPFHLYPTLPTDPLLPSDAKFIGSSRGFRPIGRGQGGSGKEFSEALGGNSPREQFTILLLTYEREQVLLDSIARLRGLPYLNAVVVVWNSPKLPAPDLRWPDIGVPVHIIKGPRNSLNNRFLPLDNLNTEAILSVDDDAHLRHDEILFGFRVWREHRDRIVGFPDVITLGI</sequence>
<accession>A0ACB9TCA2</accession>
<organism evidence="1 2">
    <name type="scientific">Holotrichia oblita</name>
    <name type="common">Chafer beetle</name>
    <dbReference type="NCBI Taxonomy" id="644536"/>
    <lineage>
        <taxon>Eukaryota</taxon>
        <taxon>Metazoa</taxon>
        <taxon>Ecdysozoa</taxon>
        <taxon>Arthropoda</taxon>
        <taxon>Hexapoda</taxon>
        <taxon>Insecta</taxon>
        <taxon>Pterygota</taxon>
        <taxon>Neoptera</taxon>
        <taxon>Endopterygota</taxon>
        <taxon>Coleoptera</taxon>
        <taxon>Polyphaga</taxon>
        <taxon>Scarabaeiformia</taxon>
        <taxon>Scarabaeidae</taxon>
        <taxon>Melolonthinae</taxon>
        <taxon>Holotrichia</taxon>
    </lineage>
</organism>
<dbReference type="EMBL" id="CM043017">
    <property type="protein sequence ID" value="KAI4464431.1"/>
    <property type="molecule type" value="Genomic_DNA"/>
</dbReference>
<gene>
    <name evidence="1" type="ORF">MML48_3g00013978</name>
</gene>
<proteinExistence type="predicted"/>